<evidence type="ECO:0000313" key="2">
    <source>
        <dbReference type="EMBL" id="QDT27272.1"/>
    </source>
</evidence>
<evidence type="ECO:0000313" key="4">
    <source>
        <dbReference type="Proteomes" id="UP000315647"/>
    </source>
</evidence>
<dbReference type="AlphaFoldDB" id="A0A517Q6K9"/>
<dbReference type="OrthoDB" id="291363at2"/>
<accession>A0A517Q6K9</accession>
<keyword evidence="1" id="KW-1133">Transmembrane helix</keyword>
<evidence type="ECO:0000256" key="1">
    <source>
        <dbReference type="SAM" id="Phobius"/>
    </source>
</evidence>
<gene>
    <name evidence="2" type="ORF">Enr10x_25880</name>
    <name evidence="3" type="ORF">Pan153_14730</name>
</gene>
<keyword evidence="1" id="KW-0812">Transmembrane</keyword>
<sequence length="117" mass="12051">MKLLRQLWSDECGNVSAFSTVLIMTILVIGFIPGVVTIRDHVVQGFGDIAEALVSLDQSYSFTINGVTSEYIDTNSGGMANNGTLVDEGTVAPAAMDAGDGSAPAALDLTIPAATGE</sequence>
<accession>A0A518A557</accession>
<organism evidence="2 4">
    <name type="scientific">Gimesia panareensis</name>
    <dbReference type="NCBI Taxonomy" id="2527978"/>
    <lineage>
        <taxon>Bacteria</taxon>
        <taxon>Pseudomonadati</taxon>
        <taxon>Planctomycetota</taxon>
        <taxon>Planctomycetia</taxon>
        <taxon>Planctomycetales</taxon>
        <taxon>Planctomycetaceae</taxon>
        <taxon>Gimesia</taxon>
    </lineage>
</organism>
<reference evidence="2 4" key="1">
    <citation type="submission" date="2019-03" db="EMBL/GenBank/DDBJ databases">
        <title>Deep-cultivation of Planctomycetes and their phenomic and genomic characterization uncovers novel biology.</title>
        <authorList>
            <person name="Wiegand S."/>
            <person name="Jogler M."/>
            <person name="Boedeker C."/>
            <person name="Pinto D."/>
            <person name="Vollmers J."/>
            <person name="Rivas-Marin E."/>
            <person name="Kohn T."/>
            <person name="Peeters S.H."/>
            <person name="Heuer A."/>
            <person name="Rast P."/>
            <person name="Oberbeckmann S."/>
            <person name="Bunk B."/>
            <person name="Jeske O."/>
            <person name="Meyerdierks A."/>
            <person name="Storesund J.E."/>
            <person name="Kallscheuer N."/>
            <person name="Luecker S."/>
            <person name="Lage O.M."/>
            <person name="Pohl T."/>
            <person name="Merkel B.J."/>
            <person name="Hornburger P."/>
            <person name="Mueller R.-W."/>
            <person name="Bruemmer F."/>
            <person name="Labrenz M."/>
            <person name="Spormann A.M."/>
            <person name="Op den Camp H."/>
            <person name="Overmann J."/>
            <person name="Amann R."/>
            <person name="Jetten M.S.M."/>
            <person name="Mascher T."/>
            <person name="Medema M.H."/>
            <person name="Devos D.P."/>
            <person name="Kaster A.-K."/>
            <person name="Ovreas L."/>
            <person name="Rohde M."/>
            <person name="Galperin M.Y."/>
            <person name="Jogler C."/>
        </authorList>
    </citation>
    <scope>NUCLEOTIDE SEQUENCE [LARGE SCALE GENOMIC DNA]</scope>
    <source>
        <strain evidence="2 4">Enr10</strain>
        <strain evidence="3 5">Pan153</strain>
    </source>
</reference>
<dbReference type="Proteomes" id="UP000320839">
    <property type="component" value="Chromosome"/>
</dbReference>
<protein>
    <submittedName>
        <fullName evidence="2">Uncharacterized protein</fullName>
    </submittedName>
</protein>
<feature type="transmembrane region" description="Helical" evidence="1">
    <location>
        <begin position="12"/>
        <end position="36"/>
    </location>
</feature>
<dbReference type="EMBL" id="CP037421">
    <property type="protein sequence ID" value="QDT27272.1"/>
    <property type="molecule type" value="Genomic_DNA"/>
</dbReference>
<name>A0A517Q6K9_9PLAN</name>
<keyword evidence="4" id="KW-1185">Reference proteome</keyword>
<dbReference type="RefSeq" id="WP_145107298.1">
    <property type="nucleotide sequence ID" value="NZ_CP036277.1"/>
</dbReference>
<accession>A0A518FKK6</accession>
<dbReference type="EMBL" id="CP036317">
    <property type="protein sequence ID" value="QDV16840.1"/>
    <property type="molecule type" value="Genomic_DNA"/>
</dbReference>
<evidence type="ECO:0000313" key="3">
    <source>
        <dbReference type="EMBL" id="QDV16840.1"/>
    </source>
</evidence>
<keyword evidence="1" id="KW-0472">Membrane</keyword>
<dbReference type="Proteomes" id="UP000315647">
    <property type="component" value="Chromosome"/>
</dbReference>
<evidence type="ECO:0000313" key="5">
    <source>
        <dbReference type="Proteomes" id="UP000320839"/>
    </source>
</evidence>
<proteinExistence type="predicted"/>